<dbReference type="PATRIC" id="fig|1789004.3.peg.1031"/>
<dbReference type="Pfam" id="PF11536">
    <property type="entry name" value="DUF3226"/>
    <property type="match status" value="1"/>
</dbReference>
<sequence>MQKQKKEKILLVEGSTDKYAIAMLMREHTEWPRDDPPVDIKDEGGVDKILNQVTFSTYIKSCSTLGIVIDADENINSRWESIKTICRVNFPELPDSFPINGLILCNQQEKRLGVWIMPDNNSRGMMETFLSTLVTDEKGRNLLEYSKEVVANAKSTYSAPFMDLHNDKAVIHSWLAWQDPPGEAFGNAIAKKILDPFSITAINFASWFCKLFELECSQVVDE</sequence>
<proteinExistence type="predicted"/>
<name>A0A859A7I7_9PROT</name>
<dbReference type="RefSeq" id="WP_031597125.1">
    <property type="nucleotide sequence ID" value="NZ_CP053675.1"/>
</dbReference>
<gene>
    <name evidence="1" type="ORF">FEMY_10160</name>
    <name evidence="2" type="ORF">JZL65_04950</name>
</gene>
<dbReference type="Proteomes" id="UP000075653">
    <property type="component" value="Unassembled WGS sequence"/>
</dbReference>
<evidence type="ECO:0000313" key="2">
    <source>
        <dbReference type="EMBL" id="QWY78424.1"/>
    </source>
</evidence>
<dbReference type="InterPro" id="IPR024508">
    <property type="entry name" value="DUF3226"/>
</dbReference>
<accession>A0A149VYW6</accession>
<accession>A0A859A7I7</accession>
<dbReference type="EMBL" id="CP071137">
    <property type="protein sequence ID" value="QWY78424.1"/>
    <property type="molecule type" value="Genomic_DNA"/>
</dbReference>
<reference evidence="2" key="2">
    <citation type="submission" date="2021-02" db="EMBL/GenBank/DDBJ databases">
        <title>Comparative genomics of Ferrovum myxofaciens strains, predominant extremophile bacteria forming large biofilm stalactites in acid mine ecosystems.</title>
        <authorList>
            <person name="Burkartova K."/>
            <person name="Ridl J."/>
            <person name="Pajer P."/>
            <person name="Falteisek L."/>
        </authorList>
    </citation>
    <scope>NUCLEOTIDE SEQUENCE</scope>
    <source>
        <strain evidence="2">MI1III</strain>
    </source>
</reference>
<reference evidence="1 3" key="1">
    <citation type="submission" date="2016-01" db="EMBL/GenBank/DDBJ databases">
        <title>Genome sequence of the acidophilic iron oxidising Ferrovum strain Z-31.</title>
        <authorList>
            <person name="Poehlein A."/>
            <person name="Ullrich S.R."/>
            <person name="Schloemann M."/>
            <person name="Muehling M."/>
            <person name="Daniel R."/>
        </authorList>
    </citation>
    <scope>NUCLEOTIDE SEQUENCE [LARGE SCALE GENOMIC DNA]</scope>
    <source>
        <strain evidence="1 3">Z-31</strain>
    </source>
</reference>
<protein>
    <submittedName>
        <fullName evidence="1">Uncharacterized protein</fullName>
    </submittedName>
</protein>
<evidence type="ECO:0000313" key="3">
    <source>
        <dbReference type="Proteomes" id="UP000075653"/>
    </source>
</evidence>
<dbReference type="EMBL" id="LRRD01000014">
    <property type="protein sequence ID" value="KXW58407.1"/>
    <property type="molecule type" value="Genomic_DNA"/>
</dbReference>
<dbReference type="AlphaFoldDB" id="A0A859A7I7"/>
<keyword evidence="3" id="KW-1185">Reference proteome</keyword>
<dbReference type="OrthoDB" id="530493at2"/>
<dbReference type="Proteomes" id="UP000683551">
    <property type="component" value="Chromosome"/>
</dbReference>
<organism evidence="1 3">
    <name type="scientific">Ferrovum myxofaciens</name>
    <dbReference type="NCBI Taxonomy" id="416213"/>
    <lineage>
        <taxon>Bacteria</taxon>
        <taxon>Pseudomonadati</taxon>
        <taxon>Pseudomonadota</taxon>
        <taxon>Betaproteobacteria</taxon>
        <taxon>Ferrovales</taxon>
        <taxon>Ferrovaceae</taxon>
        <taxon>Ferrovum</taxon>
    </lineage>
</organism>
<evidence type="ECO:0000313" key="1">
    <source>
        <dbReference type="EMBL" id="KXW58407.1"/>
    </source>
</evidence>